<protein>
    <submittedName>
        <fullName evidence="5 6">Integrator complex subunit 2</fullName>
    </submittedName>
</protein>
<keyword evidence="4" id="KW-1185">Reference proteome</keyword>
<dbReference type="InterPro" id="IPR029321">
    <property type="entry name" value="INTS2"/>
</dbReference>
<dbReference type="PANTHER" id="PTHR28608:SF1">
    <property type="entry name" value="INTEGRATOR COMPLEX SUBUNIT 2"/>
    <property type="match status" value="1"/>
</dbReference>
<keyword evidence="3" id="KW-0539">Nucleus</keyword>
<comment type="subcellular location">
    <subcellularLocation>
        <location evidence="1">Nucleus</location>
    </subcellularLocation>
</comment>
<dbReference type="GO" id="GO:0034472">
    <property type="term" value="P:snRNA 3'-end processing"/>
    <property type="evidence" value="ECO:0007669"/>
    <property type="project" value="TreeGrafter"/>
</dbReference>
<evidence type="ECO:0000313" key="4">
    <source>
        <dbReference type="Proteomes" id="UP000887569"/>
    </source>
</evidence>
<dbReference type="Proteomes" id="UP000887569">
    <property type="component" value="Unplaced"/>
</dbReference>
<evidence type="ECO:0000256" key="2">
    <source>
        <dbReference type="ARBA" id="ARBA00006705"/>
    </source>
</evidence>
<dbReference type="PRINTS" id="PR02105">
    <property type="entry name" value="INTSUBUNIT2"/>
</dbReference>
<dbReference type="WBParaSite" id="PgR008_g113_t12">
    <property type="protein sequence ID" value="PgR008_g113_t12"/>
    <property type="gene ID" value="PgR008_g113"/>
</dbReference>
<proteinExistence type="inferred from homology"/>
<organism evidence="4 6">
    <name type="scientific">Parascaris univalens</name>
    <name type="common">Nematode worm</name>
    <dbReference type="NCBI Taxonomy" id="6257"/>
    <lineage>
        <taxon>Eukaryota</taxon>
        <taxon>Metazoa</taxon>
        <taxon>Ecdysozoa</taxon>
        <taxon>Nematoda</taxon>
        <taxon>Chromadorea</taxon>
        <taxon>Rhabditida</taxon>
        <taxon>Spirurina</taxon>
        <taxon>Ascaridomorpha</taxon>
        <taxon>Ascaridoidea</taxon>
        <taxon>Ascarididae</taxon>
        <taxon>Parascaris</taxon>
    </lineage>
</organism>
<dbReference type="SUPFAM" id="SSF48371">
    <property type="entry name" value="ARM repeat"/>
    <property type="match status" value="1"/>
</dbReference>
<dbReference type="WBParaSite" id="PgR008_g113_t11">
    <property type="protein sequence ID" value="PgR008_g113_t11"/>
    <property type="gene ID" value="PgR008_g113"/>
</dbReference>
<evidence type="ECO:0000256" key="1">
    <source>
        <dbReference type="ARBA" id="ARBA00004123"/>
    </source>
</evidence>
<reference evidence="5 6" key="1">
    <citation type="submission" date="2022-11" db="UniProtKB">
        <authorList>
            <consortium name="WormBaseParasite"/>
        </authorList>
    </citation>
    <scope>IDENTIFICATION</scope>
</reference>
<accession>A0A915AI75</accession>
<evidence type="ECO:0000256" key="3">
    <source>
        <dbReference type="ARBA" id="ARBA00023242"/>
    </source>
</evidence>
<dbReference type="Pfam" id="PF14750">
    <property type="entry name" value="INTS2"/>
    <property type="match status" value="1"/>
</dbReference>
<name>A0A915AI75_PARUN</name>
<dbReference type="InterPro" id="IPR026236">
    <property type="entry name" value="Int2_metazoa"/>
</dbReference>
<comment type="similarity">
    <text evidence="2">Belongs to the Integrator subunit 2 family.</text>
</comment>
<dbReference type="AlphaFoldDB" id="A0A915AI75"/>
<evidence type="ECO:0000313" key="5">
    <source>
        <dbReference type="WBParaSite" id="PgR008_g113_t11"/>
    </source>
</evidence>
<sequence length="1041" mass="116887">PYSDGKARVLQQRVCRIDGDMAREANLATVYAAIKDGSIIEKIDSFSSEDLQPFLPLLIFASLSTCDDPSPEAFDVQDKLRSRLMGFVQCNTLVQMADVDVSKVLSELKSVSSEQGITPKGSFKYATPYDKVKTVASALLQLSALSNNDSAITDSSFFGCEYPIDELVCAILTCIRKYPTRFDIHLIVGSVLPLSNAPELITQLLCNMGESMESVVEYLIAAQFPESSLSSKQRAATLLKLMSVDRYLINRSLVRILGSHKNNALALSIMCICLDDSELLTWLLSALLKHHPIAAFIRRPRRPAVKLLHERIAEVVSSLSARKGDSEEEARLAQLLGALRVVANVQLSVDESRSWALFLTRTECKDERYICMALSVLVACPQLIPAYGESDREVEESVVAFFDWLKTRLSSDCSPSLQQFFLLLSIHLHANQTTQLSKLISNVLYFKVKLDTNLLSRFRNLFLRYAMTERELAQQVSSLPVTGTLTIAHKGFLPAHCVAQLLTARSFAKHSIPIHEWLASQIVECRCPVHPAVVELIGAYASSCVPEDTNLIINEPLSEKFIEDLFIGDIVDEVLLVPRLLSFFFMLSLRSRIEKSDPSNSITYPYNLKIESRMPIRYMISVISSRPDDFQALRSPLLRVAAHFYVYMLPDANFLLYDLNVDLSTRSEKSTAPLRESGMEHLLESVCAESTAEGVHHVKRLEWSSLRTQLRSREYVLNAMRLAVKQQMSDPFITSLTHVWNRIENVESVTFLEETITALSGEKITHEMLCEQPLLLCRCKDIVFKSGPLFSCFLRLLSFYESAGRSILAHKLQTAPLSSSNRQEQKAEREELARSLIGAQNSELVQILLEACWRFGDAEVQKLACEHIHQMFIADPVLLKLVHFQGYPVEMIPMAVRLIPSMHICLDFVHEILALADMSKRLFAVVLITELAQMYPIEHSCIRVDLVLDVLWTLCRVLPCDEIFPLLTGVVPALARILTIFPQISDDVTYVLKGISRIATSRIVVSSTVLKPASCPERRLIAEIDKVIATQDNTVSYKRCA</sequence>
<dbReference type="InterPro" id="IPR016024">
    <property type="entry name" value="ARM-type_fold"/>
</dbReference>
<dbReference type="PANTHER" id="PTHR28608">
    <property type="entry name" value="INTEGRATOR COMPLEX SUBUNIT 2"/>
    <property type="match status" value="1"/>
</dbReference>
<dbReference type="GO" id="GO:0032039">
    <property type="term" value="C:integrator complex"/>
    <property type="evidence" value="ECO:0007669"/>
    <property type="project" value="InterPro"/>
</dbReference>
<evidence type="ECO:0000313" key="6">
    <source>
        <dbReference type="WBParaSite" id="PgR008_g113_t12"/>
    </source>
</evidence>